<dbReference type="EMBL" id="JABBWK010000009">
    <property type="protein sequence ID" value="KAG1904837.1"/>
    <property type="molecule type" value="Genomic_DNA"/>
</dbReference>
<comment type="caution">
    <text evidence="2">The sequence shown here is derived from an EMBL/GenBank/DDBJ whole genome shotgun (WGS) entry which is preliminary data.</text>
</comment>
<proteinExistence type="predicted"/>
<name>A0AAD4EEV0_9AGAM</name>
<evidence type="ECO:0000313" key="3">
    <source>
        <dbReference type="Proteomes" id="UP001195769"/>
    </source>
</evidence>
<organism evidence="2 3">
    <name type="scientific">Suillus fuscotomentosus</name>
    <dbReference type="NCBI Taxonomy" id="1912939"/>
    <lineage>
        <taxon>Eukaryota</taxon>
        <taxon>Fungi</taxon>
        <taxon>Dikarya</taxon>
        <taxon>Basidiomycota</taxon>
        <taxon>Agaricomycotina</taxon>
        <taxon>Agaricomycetes</taxon>
        <taxon>Agaricomycetidae</taxon>
        <taxon>Boletales</taxon>
        <taxon>Suillineae</taxon>
        <taxon>Suillaceae</taxon>
        <taxon>Suillus</taxon>
    </lineage>
</organism>
<reference evidence="2" key="1">
    <citation type="journal article" date="2020" name="New Phytol.">
        <title>Comparative genomics reveals dynamic genome evolution in host specialist ectomycorrhizal fungi.</title>
        <authorList>
            <person name="Lofgren L.A."/>
            <person name="Nguyen N.H."/>
            <person name="Vilgalys R."/>
            <person name="Ruytinx J."/>
            <person name="Liao H.L."/>
            <person name="Branco S."/>
            <person name="Kuo A."/>
            <person name="LaButti K."/>
            <person name="Lipzen A."/>
            <person name="Andreopoulos W."/>
            <person name="Pangilinan J."/>
            <person name="Riley R."/>
            <person name="Hundley H."/>
            <person name="Na H."/>
            <person name="Barry K."/>
            <person name="Grigoriev I.V."/>
            <person name="Stajich J.E."/>
            <person name="Kennedy P.G."/>
        </authorList>
    </citation>
    <scope>NUCLEOTIDE SEQUENCE</scope>
    <source>
        <strain evidence="2">FC203</strain>
    </source>
</reference>
<sequence>MSDPPKHGCRHLKGSKNQPGVKNVGQPHKNGQPAHARNTKDKDPSHVASVGPSAPLAPTPSSLCTLFSQMVHMSIVTVVPSPIHESLEEQPALPSSPLPLSSLAASLLDAQSDPMGCSLCAQPTTPEPHQPMPTNSDLEYCTSIISCRVMVQNLYESDLKANNVHEGDEDKDGDMLEEFTLTCEDVDLEDEAESASDQPMTVDAEHEISNGQTACTPYSASMAAK</sequence>
<dbReference type="GeneID" id="64670954"/>
<evidence type="ECO:0000256" key="1">
    <source>
        <dbReference type="SAM" id="MobiDB-lite"/>
    </source>
</evidence>
<dbReference type="Proteomes" id="UP001195769">
    <property type="component" value="Unassembled WGS sequence"/>
</dbReference>
<evidence type="ECO:0000313" key="2">
    <source>
        <dbReference type="EMBL" id="KAG1904837.1"/>
    </source>
</evidence>
<protein>
    <submittedName>
        <fullName evidence="2">Uncharacterized protein</fullName>
    </submittedName>
</protein>
<gene>
    <name evidence="2" type="ORF">F5891DRAFT_976994</name>
</gene>
<keyword evidence="3" id="KW-1185">Reference proteome</keyword>
<dbReference type="AlphaFoldDB" id="A0AAD4EEV0"/>
<feature type="region of interest" description="Disordered" evidence="1">
    <location>
        <begin position="1"/>
        <end position="55"/>
    </location>
</feature>
<dbReference type="RefSeq" id="XP_041230412.1">
    <property type="nucleotide sequence ID" value="XM_041376656.1"/>
</dbReference>
<accession>A0AAD4EEV0</accession>